<dbReference type="Gene3D" id="3.40.50.2300">
    <property type="match status" value="1"/>
</dbReference>
<comment type="caution">
    <text evidence="5">The sequence shown here is derived from an EMBL/GenBank/DDBJ whole genome shotgun (WGS) entry which is preliminary data.</text>
</comment>
<reference evidence="5" key="1">
    <citation type="journal article" date="2014" name="Front. Microbiol.">
        <title>High frequency of phylogenetically diverse reductive dehalogenase-homologous genes in deep subseafloor sedimentary metagenomes.</title>
        <authorList>
            <person name="Kawai M."/>
            <person name="Futagami T."/>
            <person name="Toyoda A."/>
            <person name="Takaki Y."/>
            <person name="Nishi S."/>
            <person name="Hori S."/>
            <person name="Arai W."/>
            <person name="Tsubouchi T."/>
            <person name="Morono Y."/>
            <person name="Uchiyama I."/>
            <person name="Ito T."/>
            <person name="Fujiyama A."/>
            <person name="Inagaki F."/>
            <person name="Takami H."/>
        </authorList>
    </citation>
    <scope>NUCLEOTIDE SEQUENCE</scope>
    <source>
        <strain evidence="5">Expedition CK06-06</strain>
    </source>
</reference>
<dbReference type="PANTHER" id="PTHR46847">
    <property type="entry name" value="D-ALLOSE-BINDING PERIPLASMIC PROTEIN-RELATED"/>
    <property type="match status" value="1"/>
</dbReference>
<dbReference type="Pfam" id="PF13407">
    <property type="entry name" value="Peripla_BP_4"/>
    <property type="match status" value="1"/>
</dbReference>
<feature type="non-terminal residue" evidence="5">
    <location>
        <position position="137"/>
    </location>
</feature>
<feature type="non-terminal residue" evidence="5">
    <location>
        <position position="1"/>
    </location>
</feature>
<sequence length="137" mass="14577">AGVELLVNDANYDQNVQNQAIEQWILQEVDGVILAPADFTGVKTALDALEKANIPVVTLNAPLAGSTYAAVISDTVEQGTIAGELLEKALLAADIPMEGPIVYQTLPFVHPNAATRAKGFVDVFTKYPDIEIIELTG</sequence>
<protein>
    <recommendedName>
        <fullName evidence="4">Periplasmic binding protein domain-containing protein</fullName>
    </recommendedName>
</protein>
<dbReference type="InterPro" id="IPR025997">
    <property type="entry name" value="SBP_2_dom"/>
</dbReference>
<evidence type="ECO:0000256" key="3">
    <source>
        <dbReference type="ARBA" id="ARBA00022729"/>
    </source>
</evidence>
<feature type="domain" description="Periplasmic binding protein" evidence="4">
    <location>
        <begin position="3"/>
        <end position="134"/>
    </location>
</feature>
<evidence type="ECO:0000259" key="4">
    <source>
        <dbReference type="Pfam" id="PF13407"/>
    </source>
</evidence>
<evidence type="ECO:0000256" key="2">
    <source>
        <dbReference type="ARBA" id="ARBA00007639"/>
    </source>
</evidence>
<comment type="subcellular location">
    <subcellularLocation>
        <location evidence="1">Cell envelope</location>
    </subcellularLocation>
</comment>
<evidence type="ECO:0000256" key="1">
    <source>
        <dbReference type="ARBA" id="ARBA00004196"/>
    </source>
</evidence>
<dbReference type="GO" id="GO:0030246">
    <property type="term" value="F:carbohydrate binding"/>
    <property type="evidence" value="ECO:0007669"/>
    <property type="project" value="UniProtKB-ARBA"/>
</dbReference>
<name>X1B2L8_9ZZZZ</name>
<organism evidence="5">
    <name type="scientific">marine sediment metagenome</name>
    <dbReference type="NCBI Taxonomy" id="412755"/>
    <lineage>
        <taxon>unclassified sequences</taxon>
        <taxon>metagenomes</taxon>
        <taxon>ecological metagenomes</taxon>
    </lineage>
</organism>
<dbReference type="EMBL" id="BART01014572">
    <property type="protein sequence ID" value="GAG75567.1"/>
    <property type="molecule type" value="Genomic_DNA"/>
</dbReference>
<dbReference type="PANTHER" id="PTHR46847:SF3">
    <property type="entry name" value="GALACTOFURANOSE-BINDING PROTEIN YTFQ"/>
    <property type="match status" value="1"/>
</dbReference>
<dbReference type="GO" id="GO:0030313">
    <property type="term" value="C:cell envelope"/>
    <property type="evidence" value="ECO:0007669"/>
    <property type="project" value="UniProtKB-SubCell"/>
</dbReference>
<evidence type="ECO:0000313" key="5">
    <source>
        <dbReference type="EMBL" id="GAG75567.1"/>
    </source>
</evidence>
<comment type="similarity">
    <text evidence="2">Belongs to the bacterial solute-binding protein 2 family.</text>
</comment>
<dbReference type="SUPFAM" id="SSF53822">
    <property type="entry name" value="Periplasmic binding protein-like I"/>
    <property type="match status" value="1"/>
</dbReference>
<keyword evidence="3" id="KW-0732">Signal</keyword>
<dbReference type="AlphaFoldDB" id="X1B2L8"/>
<gene>
    <name evidence="5" type="ORF">S01H4_28951</name>
</gene>
<proteinExistence type="inferred from homology"/>
<accession>X1B2L8</accession>
<dbReference type="InterPro" id="IPR028082">
    <property type="entry name" value="Peripla_BP_I"/>
</dbReference>